<comment type="similarity">
    <text evidence="2">Belongs to the HAD-like hydrolase superfamily.</text>
</comment>
<comment type="cofactor">
    <cofactor evidence="1">
        <name>Mg(2+)</name>
        <dbReference type="ChEBI" id="CHEBI:18420"/>
    </cofactor>
</comment>
<dbReference type="InterPro" id="IPR006439">
    <property type="entry name" value="HAD-SF_hydro_IA"/>
</dbReference>
<protein>
    <submittedName>
        <fullName evidence="6">Putative hydrolase of the HAD superfamily</fullName>
    </submittedName>
</protein>
<evidence type="ECO:0000256" key="2">
    <source>
        <dbReference type="ARBA" id="ARBA00007958"/>
    </source>
</evidence>
<keyword evidence="4 6" id="KW-0378">Hydrolase</keyword>
<dbReference type="Pfam" id="PF00702">
    <property type="entry name" value="Hydrolase"/>
    <property type="match status" value="1"/>
</dbReference>
<dbReference type="GO" id="GO:0046872">
    <property type="term" value="F:metal ion binding"/>
    <property type="evidence" value="ECO:0007669"/>
    <property type="project" value="UniProtKB-KW"/>
</dbReference>
<evidence type="ECO:0000313" key="7">
    <source>
        <dbReference type="Proteomes" id="UP000198531"/>
    </source>
</evidence>
<evidence type="ECO:0000313" key="6">
    <source>
        <dbReference type="EMBL" id="SFR47310.1"/>
    </source>
</evidence>
<organism evidence="6 7">
    <name type="scientific">Halogeometricum rufum</name>
    <dbReference type="NCBI Taxonomy" id="553469"/>
    <lineage>
        <taxon>Archaea</taxon>
        <taxon>Methanobacteriati</taxon>
        <taxon>Methanobacteriota</taxon>
        <taxon>Stenosarchaea group</taxon>
        <taxon>Halobacteria</taxon>
        <taxon>Halobacteriales</taxon>
        <taxon>Haloferacaceae</taxon>
        <taxon>Halogeometricum</taxon>
    </lineage>
</organism>
<dbReference type="PANTHER" id="PTHR46470:SF2">
    <property type="entry name" value="GLYCERALDEHYDE 3-PHOSPHATE PHOSPHATASE"/>
    <property type="match status" value="1"/>
</dbReference>
<dbReference type="RefSeq" id="WP_089806638.1">
    <property type="nucleotide sequence ID" value="NZ_FOYT01000001.1"/>
</dbReference>
<dbReference type="GO" id="GO:0044281">
    <property type="term" value="P:small molecule metabolic process"/>
    <property type="evidence" value="ECO:0007669"/>
    <property type="project" value="UniProtKB-ARBA"/>
</dbReference>
<dbReference type="Gene3D" id="1.20.120.710">
    <property type="entry name" value="Haloacid dehalogenase hydrolase-like domain"/>
    <property type="match status" value="1"/>
</dbReference>
<dbReference type="OrthoDB" id="27736at2157"/>
<proteinExistence type="inferred from homology"/>
<keyword evidence="3" id="KW-0479">Metal-binding</keyword>
<keyword evidence="7" id="KW-1185">Reference proteome</keyword>
<dbReference type="InterPro" id="IPR023214">
    <property type="entry name" value="HAD_sf"/>
</dbReference>
<evidence type="ECO:0000256" key="1">
    <source>
        <dbReference type="ARBA" id="ARBA00001946"/>
    </source>
</evidence>
<dbReference type="PANTHER" id="PTHR46470">
    <property type="entry name" value="N-ACYLNEURAMINATE-9-PHOSPHATASE"/>
    <property type="match status" value="1"/>
</dbReference>
<name>A0A1I6GYQ5_9EURY</name>
<dbReference type="NCBIfam" id="TIGR01549">
    <property type="entry name" value="HAD-SF-IA-v1"/>
    <property type="match status" value="1"/>
</dbReference>
<dbReference type="Gene3D" id="3.40.50.1000">
    <property type="entry name" value="HAD superfamily/HAD-like"/>
    <property type="match status" value="1"/>
</dbReference>
<dbReference type="InterPro" id="IPR036412">
    <property type="entry name" value="HAD-like_sf"/>
</dbReference>
<accession>A0A1I6GYQ5</accession>
<evidence type="ECO:0000256" key="3">
    <source>
        <dbReference type="ARBA" id="ARBA00022723"/>
    </source>
</evidence>
<gene>
    <name evidence="6" type="ORF">SAMN04487947_1836</name>
</gene>
<dbReference type="AlphaFoldDB" id="A0A1I6GYQ5"/>
<keyword evidence="5" id="KW-0460">Magnesium</keyword>
<sequence length="227" mass="23930">MTRFDAVVFDLDGTLCRHDQDADEVYFGAFERAGEDPFGAPADLWAALDGAPDPQDRLGYLRDGFGAVADRHGRRDADVDALARGFDAVVDNGAVSFLDGAEDGLAAARDRAAVGLMTNGPEHRQSTKLASLGLEDAFEAVVYAGDMPRRKPHADPFDRTVAELSVSASSTLYVGNSLEYDVAGAQGAGLPVAWCPEDGDADAGTYDPDYVLESLSELAAVLDGARG</sequence>
<reference evidence="7" key="1">
    <citation type="submission" date="2016-10" db="EMBL/GenBank/DDBJ databases">
        <authorList>
            <person name="Varghese N."/>
            <person name="Submissions S."/>
        </authorList>
    </citation>
    <scope>NUCLEOTIDE SEQUENCE [LARGE SCALE GENOMIC DNA]</scope>
    <source>
        <strain evidence="7">CGMCC 1.7736</strain>
    </source>
</reference>
<dbReference type="SUPFAM" id="SSF56784">
    <property type="entry name" value="HAD-like"/>
    <property type="match status" value="1"/>
</dbReference>
<dbReference type="SFLD" id="SFLDS00003">
    <property type="entry name" value="Haloacid_Dehalogenase"/>
    <property type="match status" value="1"/>
</dbReference>
<evidence type="ECO:0000256" key="5">
    <source>
        <dbReference type="ARBA" id="ARBA00022842"/>
    </source>
</evidence>
<dbReference type="SFLD" id="SFLDG01129">
    <property type="entry name" value="C1.5:_HAD__Beta-PGM__Phosphata"/>
    <property type="match status" value="1"/>
</dbReference>
<dbReference type="InterPro" id="IPR051400">
    <property type="entry name" value="HAD-like_hydrolase"/>
</dbReference>
<dbReference type="EMBL" id="FOYT01000001">
    <property type="protein sequence ID" value="SFR47310.1"/>
    <property type="molecule type" value="Genomic_DNA"/>
</dbReference>
<dbReference type="GO" id="GO:0016791">
    <property type="term" value="F:phosphatase activity"/>
    <property type="evidence" value="ECO:0007669"/>
    <property type="project" value="TreeGrafter"/>
</dbReference>
<dbReference type="STRING" id="553469.SAMN04487947_1836"/>
<evidence type="ECO:0000256" key="4">
    <source>
        <dbReference type="ARBA" id="ARBA00022801"/>
    </source>
</evidence>
<dbReference type="Proteomes" id="UP000198531">
    <property type="component" value="Unassembled WGS sequence"/>
</dbReference>